<dbReference type="AlphaFoldDB" id="A0ABD0KK11"/>
<accession>A0ABD0KK11</accession>
<protein>
    <recommendedName>
        <fullName evidence="3">SMP-30/Gluconolactonase/LRE-like region domain-containing protein</fullName>
    </recommendedName>
</protein>
<proteinExistence type="predicted"/>
<dbReference type="Proteomes" id="UP001519460">
    <property type="component" value="Unassembled WGS sequence"/>
</dbReference>
<evidence type="ECO:0008006" key="3">
    <source>
        <dbReference type="Google" id="ProtNLM"/>
    </source>
</evidence>
<name>A0ABD0KK11_9CAEN</name>
<keyword evidence="2" id="KW-1185">Reference proteome</keyword>
<dbReference type="PANTHER" id="PTHR24104:SF25">
    <property type="entry name" value="PROTEIN LIN-41"/>
    <property type="match status" value="1"/>
</dbReference>
<dbReference type="InterPro" id="IPR011042">
    <property type="entry name" value="6-blade_b-propeller_TolB-like"/>
</dbReference>
<sequence>MSCYFPDQGEPPFVIPSSLIEPGDYSLITSVLVTDDKKLVMADYFQKEIKVWLSGSLLKVSIGHIPWSLALLSDGLVAVTTRDSGKMIDLVNVSGSDPVVVSTIPLDIEYMGVCQGDGDTLIASSEEGGARVDVISRDGEVVRTLVDGSGSSLLREPYFLTRWGDHVYVSDWGSNKVFRVELETGRVDSVFEGFNLFDLDLEQPNTVAFDDNGNMYVATGRAHTENQWRVLIVQRNGTSGVFLDSNVLGDKIPYGMIVDSGSVIVSLCYWEDGYWKSEIRAYAQAA</sequence>
<dbReference type="GO" id="GO:0008270">
    <property type="term" value="F:zinc ion binding"/>
    <property type="evidence" value="ECO:0007669"/>
    <property type="project" value="UniProtKB-KW"/>
</dbReference>
<organism evidence="1 2">
    <name type="scientific">Batillaria attramentaria</name>
    <dbReference type="NCBI Taxonomy" id="370345"/>
    <lineage>
        <taxon>Eukaryota</taxon>
        <taxon>Metazoa</taxon>
        <taxon>Spiralia</taxon>
        <taxon>Lophotrochozoa</taxon>
        <taxon>Mollusca</taxon>
        <taxon>Gastropoda</taxon>
        <taxon>Caenogastropoda</taxon>
        <taxon>Sorbeoconcha</taxon>
        <taxon>Cerithioidea</taxon>
        <taxon>Batillariidae</taxon>
        <taxon>Batillaria</taxon>
    </lineage>
</organism>
<dbReference type="PANTHER" id="PTHR24104">
    <property type="entry name" value="E3 UBIQUITIN-PROTEIN LIGASE NHLRC1-RELATED"/>
    <property type="match status" value="1"/>
</dbReference>
<evidence type="ECO:0000313" key="1">
    <source>
        <dbReference type="EMBL" id="KAK7487556.1"/>
    </source>
</evidence>
<dbReference type="EMBL" id="JACVVK020000163">
    <property type="protein sequence ID" value="KAK7487556.1"/>
    <property type="molecule type" value="Genomic_DNA"/>
</dbReference>
<comment type="caution">
    <text evidence="1">The sequence shown here is derived from an EMBL/GenBank/DDBJ whole genome shotgun (WGS) entry which is preliminary data.</text>
</comment>
<dbReference type="Gene3D" id="2.120.10.30">
    <property type="entry name" value="TolB, C-terminal domain"/>
    <property type="match status" value="1"/>
</dbReference>
<dbReference type="InterPro" id="IPR050952">
    <property type="entry name" value="TRIM-NHL_E3_ligases"/>
</dbReference>
<dbReference type="SUPFAM" id="SSF101898">
    <property type="entry name" value="NHL repeat"/>
    <property type="match status" value="1"/>
</dbReference>
<gene>
    <name evidence="1" type="ORF">BaRGS_00021258</name>
</gene>
<evidence type="ECO:0000313" key="2">
    <source>
        <dbReference type="Proteomes" id="UP001519460"/>
    </source>
</evidence>
<reference evidence="1 2" key="1">
    <citation type="journal article" date="2023" name="Sci. Data">
        <title>Genome assembly of the Korean intertidal mud-creeper Batillaria attramentaria.</title>
        <authorList>
            <person name="Patra A.K."/>
            <person name="Ho P.T."/>
            <person name="Jun S."/>
            <person name="Lee S.J."/>
            <person name="Kim Y."/>
            <person name="Won Y.J."/>
        </authorList>
    </citation>
    <scope>NUCLEOTIDE SEQUENCE [LARGE SCALE GENOMIC DNA]</scope>
    <source>
        <strain evidence="1">Wonlab-2016</strain>
    </source>
</reference>